<feature type="region of interest" description="Disordered" evidence="1">
    <location>
        <begin position="124"/>
        <end position="180"/>
    </location>
</feature>
<proteinExistence type="predicted"/>
<dbReference type="EMBL" id="AGNL01044230">
    <property type="protein sequence ID" value="EJK50052.1"/>
    <property type="molecule type" value="Genomic_DNA"/>
</dbReference>
<protein>
    <submittedName>
        <fullName evidence="2">Uncharacterized protein</fullName>
    </submittedName>
</protein>
<dbReference type="AlphaFoldDB" id="K0RTN7"/>
<evidence type="ECO:0000256" key="1">
    <source>
        <dbReference type="SAM" id="MobiDB-lite"/>
    </source>
</evidence>
<sequence>MCNAVPGKGEKFNNHWTKNLEDSADAGDSKKLEKAMKHSSKITVGVDAGLFQCKLEDGAGNQCECCFEGRYGTKQPLMTRHRMSALHTCERWKSKKDKETFQMCNGKYALPEKVEGGFAENEYWKEIPEPEGRRPATKSSETSAPKKAKAKKAKKPGATKAVSKAKNGKGRLEGQDGKGR</sequence>
<gene>
    <name evidence="2" type="ORF">THAOC_31017</name>
</gene>
<feature type="compositionally biased region" description="Basic and acidic residues" evidence="1">
    <location>
        <begin position="124"/>
        <end position="134"/>
    </location>
</feature>
<evidence type="ECO:0000313" key="3">
    <source>
        <dbReference type="Proteomes" id="UP000266841"/>
    </source>
</evidence>
<accession>K0RTN7</accession>
<organism evidence="2 3">
    <name type="scientific">Thalassiosira oceanica</name>
    <name type="common">Marine diatom</name>
    <dbReference type="NCBI Taxonomy" id="159749"/>
    <lineage>
        <taxon>Eukaryota</taxon>
        <taxon>Sar</taxon>
        <taxon>Stramenopiles</taxon>
        <taxon>Ochrophyta</taxon>
        <taxon>Bacillariophyta</taxon>
        <taxon>Coscinodiscophyceae</taxon>
        <taxon>Thalassiosirophycidae</taxon>
        <taxon>Thalassiosirales</taxon>
        <taxon>Thalassiosiraceae</taxon>
        <taxon>Thalassiosira</taxon>
    </lineage>
</organism>
<name>K0RTN7_THAOC</name>
<feature type="compositionally biased region" description="Basic residues" evidence="1">
    <location>
        <begin position="146"/>
        <end position="157"/>
    </location>
</feature>
<reference evidence="2 3" key="1">
    <citation type="journal article" date="2012" name="Genome Biol.">
        <title>Genome and low-iron response of an oceanic diatom adapted to chronic iron limitation.</title>
        <authorList>
            <person name="Lommer M."/>
            <person name="Specht M."/>
            <person name="Roy A.S."/>
            <person name="Kraemer L."/>
            <person name="Andreson R."/>
            <person name="Gutowska M.A."/>
            <person name="Wolf J."/>
            <person name="Bergner S.V."/>
            <person name="Schilhabel M.B."/>
            <person name="Klostermeier U.C."/>
            <person name="Beiko R.G."/>
            <person name="Rosenstiel P."/>
            <person name="Hippler M."/>
            <person name="Laroche J."/>
        </authorList>
    </citation>
    <scope>NUCLEOTIDE SEQUENCE [LARGE SCALE GENOMIC DNA]</scope>
    <source>
        <strain evidence="2 3">CCMP1005</strain>
    </source>
</reference>
<keyword evidence="3" id="KW-1185">Reference proteome</keyword>
<feature type="compositionally biased region" description="Basic and acidic residues" evidence="1">
    <location>
        <begin position="170"/>
        <end position="180"/>
    </location>
</feature>
<comment type="caution">
    <text evidence="2">The sequence shown here is derived from an EMBL/GenBank/DDBJ whole genome shotgun (WGS) entry which is preliminary data.</text>
</comment>
<dbReference type="Proteomes" id="UP000266841">
    <property type="component" value="Unassembled WGS sequence"/>
</dbReference>
<evidence type="ECO:0000313" key="2">
    <source>
        <dbReference type="EMBL" id="EJK50052.1"/>
    </source>
</evidence>
<feature type="non-terminal residue" evidence="2">
    <location>
        <position position="180"/>
    </location>
</feature>